<feature type="region of interest" description="Disordered" evidence="1">
    <location>
        <begin position="320"/>
        <end position="344"/>
    </location>
</feature>
<evidence type="ECO:0000313" key="2">
    <source>
        <dbReference type="EMBL" id="KAJ3574215.1"/>
    </source>
</evidence>
<feature type="compositionally biased region" description="Polar residues" evidence="1">
    <location>
        <begin position="666"/>
        <end position="675"/>
    </location>
</feature>
<dbReference type="EMBL" id="JANIEX010000076">
    <property type="protein sequence ID" value="KAJ3574215.1"/>
    <property type="molecule type" value="Genomic_DNA"/>
</dbReference>
<feature type="region of interest" description="Disordered" evidence="1">
    <location>
        <begin position="157"/>
        <end position="188"/>
    </location>
</feature>
<feature type="region of interest" description="Disordered" evidence="1">
    <location>
        <begin position="648"/>
        <end position="685"/>
    </location>
</feature>
<evidence type="ECO:0000313" key="3">
    <source>
        <dbReference type="Proteomes" id="UP001213000"/>
    </source>
</evidence>
<accession>A0AAD5W1Q0</accession>
<dbReference type="Proteomes" id="UP001213000">
    <property type="component" value="Unassembled WGS sequence"/>
</dbReference>
<reference evidence="2" key="1">
    <citation type="submission" date="2022-07" db="EMBL/GenBank/DDBJ databases">
        <title>Genome Sequence of Leucocoprinus birnbaumii.</title>
        <authorList>
            <person name="Buettner E."/>
        </authorList>
    </citation>
    <scope>NUCLEOTIDE SEQUENCE</scope>
    <source>
        <strain evidence="2">VT141</strain>
    </source>
</reference>
<name>A0AAD5W1Q0_9AGAR</name>
<protein>
    <submittedName>
        <fullName evidence="2">Uncharacterized protein</fullName>
    </submittedName>
</protein>
<dbReference type="AlphaFoldDB" id="A0AAD5W1Q0"/>
<dbReference type="PANTHER" id="PTHR38846:SF1">
    <property type="entry name" value="C3H1-TYPE DOMAIN-CONTAINING PROTEIN"/>
    <property type="match status" value="1"/>
</dbReference>
<organism evidence="2 3">
    <name type="scientific">Leucocoprinus birnbaumii</name>
    <dbReference type="NCBI Taxonomy" id="56174"/>
    <lineage>
        <taxon>Eukaryota</taxon>
        <taxon>Fungi</taxon>
        <taxon>Dikarya</taxon>
        <taxon>Basidiomycota</taxon>
        <taxon>Agaricomycotina</taxon>
        <taxon>Agaricomycetes</taxon>
        <taxon>Agaricomycetidae</taxon>
        <taxon>Agaricales</taxon>
        <taxon>Agaricineae</taxon>
        <taxon>Agaricaceae</taxon>
        <taxon>Leucocoprinus</taxon>
    </lineage>
</organism>
<proteinExistence type="predicted"/>
<comment type="caution">
    <text evidence="2">The sequence shown here is derived from an EMBL/GenBank/DDBJ whole genome shotgun (WGS) entry which is preliminary data.</text>
</comment>
<feature type="compositionally biased region" description="Basic and acidic residues" evidence="1">
    <location>
        <begin position="178"/>
        <end position="188"/>
    </location>
</feature>
<sequence length="854" mass="95746">MEPLKDFFLSFEWFTYDPHQSASEQYFRLQREAGWWREHPDQKTAWKGYLSAIVRQFNASFGVDDDDLTTWHRLLAHIGITCPPQSVSGCKALMRGKFINLIDLIDARDDRSRVIRHFESEVKLSEYTKEKNKVFPRKHVDAGALLKYLLRNIIHPDPNRVDPGTQPTREEKKKKKRGNEGESSREQADYVQVSASAQFYRLTREAGWTREDPRQKEAWEDYLEALVLQFNFSYGDDENDLTSWHTLLARIHVVDLPKTAKGCKRLIDKKFINLVDLVDARDDPEHFIPEFSSEVELTSRSSGSGDASLSFLRLTTGRNTVNMDHDNSTARESSADPSADTEEAVGCDEADILETDAHSDSASSTDTVRPSVEVVQMNENLDPDGNFDPVREFFERYPAFPYESDTNPARLFDQLAEDQHWPIGSTDFKLALAQMKAALYQQFDPSIEMPGPDFVEPEPELFVEADLNPTTSTKKMSKNAKRRMKKRLAAMAKASGSGETNEGDWSAAPVILEQDSGQVEAEEVTWSWPALAPDDNQSTSPLISQLSAAALKPIILPTVRTNTRPAQRFGAGPKGGAGFRKGKGKYRGEVKVTSVPAPNPDVSGDEIPEWVNEASISSTCLPRETLVNLGRLKPIVLPNPSDASSSVIPKRFYGTPRLKPQGGYGKNTTYDTNRVTAPPIPTRRPQKSLVDVAVQAGGNDMPSSPSRDETGGFCQGKESLTTVLSTQKNPFDDFFSEWPDYDSERDRTISVATQLNQLRQRKKWWGPRQIFWNNAYTMYAQALVLQFNASYGTDVNDLETWHRVLRATGSGMPGSVDECKLLVDSIHVNLVDLVDASLDPVSTPVSRLSNLHKL</sequence>
<keyword evidence="3" id="KW-1185">Reference proteome</keyword>
<dbReference type="PANTHER" id="PTHR38846">
    <property type="entry name" value="C3H1-TYPE DOMAIN-CONTAINING PROTEIN"/>
    <property type="match status" value="1"/>
</dbReference>
<gene>
    <name evidence="2" type="ORF">NP233_g1917</name>
</gene>
<evidence type="ECO:0000256" key="1">
    <source>
        <dbReference type="SAM" id="MobiDB-lite"/>
    </source>
</evidence>